<comment type="function">
    <text evidence="1">Involved in the import of queuosine (Q) precursors, required for Q precursor salvage.</text>
</comment>
<name>A0A149VYH1_9PROT</name>
<evidence type="ECO:0000256" key="1">
    <source>
        <dbReference type="HAMAP-Rule" id="MF_02088"/>
    </source>
</evidence>
<keyword evidence="1" id="KW-0472">Membrane</keyword>
<dbReference type="AlphaFoldDB" id="A0A149VYH1"/>
<keyword evidence="1" id="KW-0812">Transmembrane</keyword>
<keyword evidence="3" id="KW-1185">Reference proteome</keyword>
<dbReference type="EMBL" id="LRRD01000030">
    <property type="protein sequence ID" value="KXW57954.1"/>
    <property type="molecule type" value="Genomic_DNA"/>
</dbReference>
<accession>A0A149VYH1</accession>
<dbReference type="NCBIfam" id="TIGR00697">
    <property type="entry name" value="queuosine precursor transporter"/>
    <property type="match status" value="1"/>
</dbReference>
<feature type="transmembrane region" description="Helical" evidence="1">
    <location>
        <begin position="12"/>
        <end position="33"/>
    </location>
</feature>
<sequence length="240" mass="27033">MTVPTVGQERHYRYYDLIMAAFICILLCTNLIGAAKQTTLSVPGFSTFTVGAGVLFFPISYFFGDVLTEVYGYARDRRVVWAGFTALAFAALMAWVIVSLPPAHNAFMATFQGQLEGVFGNTWRIAAGSMLAYWCGSFSNSYVLARLKVKTRGRWLWMRAIVSTAVGEGLDSLLFYGIAFYGIWETRDLIEVAILEYGIKVLWEALATPLTYALVNFLKRVEQEDFYDDHTHFNPFSIEP</sequence>
<evidence type="ECO:0000313" key="2">
    <source>
        <dbReference type="EMBL" id="KXW57954.1"/>
    </source>
</evidence>
<comment type="caution">
    <text evidence="2">The sequence shown here is derived from an EMBL/GenBank/DDBJ whole genome shotgun (WGS) entry which is preliminary data.</text>
</comment>
<keyword evidence="1" id="KW-1003">Cell membrane</keyword>
<comment type="subcellular location">
    <subcellularLocation>
        <location evidence="1">Cell inner membrane</location>
        <topology evidence="1">Multi-pass membrane protein</topology>
    </subcellularLocation>
</comment>
<organism evidence="2 3">
    <name type="scientific">Ferrovum myxofaciens</name>
    <dbReference type="NCBI Taxonomy" id="416213"/>
    <lineage>
        <taxon>Bacteria</taxon>
        <taxon>Pseudomonadati</taxon>
        <taxon>Pseudomonadota</taxon>
        <taxon>Betaproteobacteria</taxon>
        <taxon>Ferrovales</taxon>
        <taxon>Ferrovaceae</taxon>
        <taxon>Ferrovum</taxon>
    </lineage>
</organism>
<dbReference type="PANTHER" id="PTHR34300:SF2">
    <property type="entry name" value="QUEUOSINE PRECURSOR TRANSPORTER-RELATED"/>
    <property type="match status" value="1"/>
</dbReference>
<keyword evidence="1" id="KW-0997">Cell inner membrane</keyword>
<dbReference type="GO" id="GO:0005886">
    <property type="term" value="C:plasma membrane"/>
    <property type="evidence" value="ECO:0007669"/>
    <property type="project" value="UniProtKB-SubCell"/>
</dbReference>
<feature type="transmembrane region" description="Helical" evidence="1">
    <location>
        <begin position="45"/>
        <end position="67"/>
    </location>
</feature>
<dbReference type="Proteomes" id="UP000075653">
    <property type="component" value="Unassembled WGS sequence"/>
</dbReference>
<reference evidence="2 3" key="1">
    <citation type="submission" date="2016-01" db="EMBL/GenBank/DDBJ databases">
        <title>Genome sequence of the acidophilic iron oxidising Ferrovum strain Z-31.</title>
        <authorList>
            <person name="Poehlein A."/>
            <person name="Ullrich S.R."/>
            <person name="Schloemann M."/>
            <person name="Muehling M."/>
            <person name="Daniel R."/>
        </authorList>
    </citation>
    <scope>NUCLEOTIDE SEQUENCE [LARGE SCALE GENOMIC DNA]</scope>
    <source>
        <strain evidence="2 3">Z-31</strain>
    </source>
</reference>
<evidence type="ECO:0000313" key="3">
    <source>
        <dbReference type="Proteomes" id="UP000075653"/>
    </source>
</evidence>
<dbReference type="InterPro" id="IPR003744">
    <property type="entry name" value="YhhQ"/>
</dbReference>
<dbReference type="PATRIC" id="fig|1789004.3.peg.1534"/>
<keyword evidence="1" id="KW-1133">Transmembrane helix</keyword>
<dbReference type="PANTHER" id="PTHR34300">
    <property type="entry name" value="QUEUOSINE PRECURSOR TRANSPORTER-RELATED"/>
    <property type="match status" value="1"/>
</dbReference>
<comment type="similarity">
    <text evidence="1">Belongs to the vitamin uptake transporter (VUT/ECF) (TC 2.A.88) family. Q precursor transporter subfamily.</text>
</comment>
<dbReference type="Pfam" id="PF02592">
    <property type="entry name" value="Vut_1"/>
    <property type="match status" value="1"/>
</dbReference>
<feature type="transmembrane region" description="Helical" evidence="1">
    <location>
        <begin position="123"/>
        <end position="144"/>
    </location>
</feature>
<protein>
    <recommendedName>
        <fullName evidence="1">Probable queuosine precursor transporter</fullName>
        <shortName evidence="1">Q precursor transporter</shortName>
    </recommendedName>
</protein>
<keyword evidence="1" id="KW-0813">Transport</keyword>
<dbReference type="STRING" id="1789004.FEMY_15040"/>
<dbReference type="GO" id="GO:0022857">
    <property type="term" value="F:transmembrane transporter activity"/>
    <property type="evidence" value="ECO:0007669"/>
    <property type="project" value="UniProtKB-UniRule"/>
</dbReference>
<dbReference type="HAMAP" id="MF_02088">
    <property type="entry name" value="Q_prec_transport"/>
    <property type="match status" value="1"/>
</dbReference>
<gene>
    <name evidence="2" type="primary">yhhQ</name>
    <name evidence="2" type="ORF">FEMY_15040</name>
</gene>
<feature type="transmembrane region" description="Helical" evidence="1">
    <location>
        <begin position="79"/>
        <end position="103"/>
    </location>
</feature>
<proteinExistence type="inferred from homology"/>